<accession>A0AB33FZ26</accession>
<sequence>MQWKSICHPEKAVYKTTNDVQDVKDQIFFNTEFDTSNLPQVINGEVIDNIDFKPEEQLNPAALVNLINGLAGQTVVQEGYYRLISGFLRTGAHNV</sequence>
<organism evidence="1 2">
    <name type="scientific">Serratia marcescens</name>
    <dbReference type="NCBI Taxonomy" id="615"/>
    <lineage>
        <taxon>Bacteria</taxon>
        <taxon>Pseudomonadati</taxon>
        <taxon>Pseudomonadota</taxon>
        <taxon>Gammaproteobacteria</taxon>
        <taxon>Enterobacterales</taxon>
        <taxon>Yersiniaceae</taxon>
        <taxon>Serratia</taxon>
    </lineage>
</organism>
<dbReference type="EMBL" id="CP029449">
    <property type="protein sequence ID" value="AWL71351.1"/>
    <property type="molecule type" value="Genomic_DNA"/>
</dbReference>
<dbReference type="Proteomes" id="UP000245399">
    <property type="component" value="Chromosome"/>
</dbReference>
<evidence type="ECO:0000313" key="2">
    <source>
        <dbReference type="Proteomes" id="UP000245399"/>
    </source>
</evidence>
<proteinExistence type="predicted"/>
<reference evidence="1 2" key="1">
    <citation type="submission" date="2018-05" db="EMBL/GenBank/DDBJ databases">
        <title>Klebsiella quasipneumonaiae provides a window into carbapenemase gene transfer, plasmid rearrangements and nosocomial acquisition from the hospital environment.</title>
        <authorList>
            <person name="Mathers A.J."/>
            <person name="Vegesana K."/>
            <person name="Stoesser N."/>
            <person name="Crook D."/>
            <person name="Vaughan A."/>
            <person name="Barry K."/>
            <person name="Parikh H."/>
            <person name="Sebra R."/>
            <person name="Kotay S."/>
            <person name="Walker A.S."/>
            <person name="Sheppard A.E."/>
        </authorList>
    </citation>
    <scope>NUCLEOTIDE SEQUENCE [LARGE SCALE GENOMIC DNA]</scope>
    <source>
        <strain evidence="1 2">CAV1761</strain>
    </source>
</reference>
<gene>
    <name evidence="1" type="ORF">DKC05_02115</name>
</gene>
<protein>
    <submittedName>
        <fullName evidence="1">Uncharacterized protein</fullName>
    </submittedName>
</protein>
<evidence type="ECO:0000313" key="1">
    <source>
        <dbReference type="EMBL" id="AWL71351.1"/>
    </source>
</evidence>
<name>A0AB33FZ26_SERMA</name>
<dbReference type="AlphaFoldDB" id="A0AB33FZ26"/>